<keyword evidence="2" id="KW-0436">Ligase</keyword>
<evidence type="ECO:0000313" key="3">
    <source>
        <dbReference type="Proteomes" id="UP000632222"/>
    </source>
</evidence>
<sequence>MQYTKYPRTPHLPWSQKADADDVILPDTRIWAGMEVVITEKLDGENTSLYRNYLHARSVDNRYHPSRDWIKRYHGQIKHLIPQGYRLCGENMYAQHSIVYQDLESYFYLFSVWDEQNRSLTWDETLQWAALLAAPTPRELYRGLWDERLVQGLQIDTATTEGYVVRPVQGFSYAEFGSLVGKWVRTNHVQTSEHWMHQAVVPNGLRKTP</sequence>
<dbReference type="InterPro" id="IPR021122">
    <property type="entry name" value="RNA_ligase_dom_REL/Rnl2"/>
</dbReference>
<dbReference type="Gene3D" id="3.30.470.30">
    <property type="entry name" value="DNA ligase/mRNA capping enzyme"/>
    <property type="match status" value="1"/>
</dbReference>
<dbReference type="InterPro" id="IPR052732">
    <property type="entry name" value="Cell-binding_unc_protein"/>
</dbReference>
<dbReference type="Pfam" id="PF09414">
    <property type="entry name" value="RNA_ligase"/>
    <property type="match status" value="1"/>
</dbReference>
<name>A0ABQ2D3H6_9DEIO</name>
<accession>A0ABQ2D3H6</accession>
<dbReference type="Proteomes" id="UP000632222">
    <property type="component" value="Unassembled WGS sequence"/>
</dbReference>
<evidence type="ECO:0000313" key="2">
    <source>
        <dbReference type="EMBL" id="GGJ40211.1"/>
    </source>
</evidence>
<dbReference type="RefSeq" id="WP_189003311.1">
    <property type="nucleotide sequence ID" value="NZ_BMOD01000010.1"/>
</dbReference>
<protein>
    <submittedName>
        <fullName evidence="2">2'-5' RNA ligase</fullName>
    </submittedName>
</protein>
<reference evidence="3" key="1">
    <citation type="journal article" date="2019" name="Int. J. Syst. Evol. Microbiol.">
        <title>The Global Catalogue of Microorganisms (GCM) 10K type strain sequencing project: providing services to taxonomists for standard genome sequencing and annotation.</title>
        <authorList>
            <consortium name="The Broad Institute Genomics Platform"/>
            <consortium name="The Broad Institute Genome Sequencing Center for Infectious Disease"/>
            <person name="Wu L."/>
            <person name="Ma J."/>
        </authorList>
    </citation>
    <scope>NUCLEOTIDE SEQUENCE [LARGE SCALE GENOMIC DNA]</scope>
    <source>
        <strain evidence="3">JCM 14370</strain>
    </source>
</reference>
<comment type="caution">
    <text evidence="2">The sequence shown here is derived from an EMBL/GenBank/DDBJ whole genome shotgun (WGS) entry which is preliminary data.</text>
</comment>
<dbReference type="GO" id="GO:0016874">
    <property type="term" value="F:ligase activity"/>
    <property type="evidence" value="ECO:0007669"/>
    <property type="project" value="UniProtKB-KW"/>
</dbReference>
<feature type="domain" description="RNA ligase" evidence="1">
    <location>
        <begin position="35"/>
        <end position="184"/>
    </location>
</feature>
<proteinExistence type="predicted"/>
<organism evidence="2 3">
    <name type="scientific">Deinococcus roseus</name>
    <dbReference type="NCBI Taxonomy" id="392414"/>
    <lineage>
        <taxon>Bacteria</taxon>
        <taxon>Thermotogati</taxon>
        <taxon>Deinococcota</taxon>
        <taxon>Deinococci</taxon>
        <taxon>Deinococcales</taxon>
        <taxon>Deinococcaceae</taxon>
        <taxon>Deinococcus</taxon>
    </lineage>
</organism>
<dbReference type="EMBL" id="BMOD01000010">
    <property type="protein sequence ID" value="GGJ40211.1"/>
    <property type="molecule type" value="Genomic_DNA"/>
</dbReference>
<evidence type="ECO:0000259" key="1">
    <source>
        <dbReference type="Pfam" id="PF09414"/>
    </source>
</evidence>
<dbReference type="PANTHER" id="PTHR43883">
    <property type="entry name" value="SLR0207 PROTEIN"/>
    <property type="match status" value="1"/>
</dbReference>
<keyword evidence="3" id="KW-1185">Reference proteome</keyword>
<dbReference type="PANTHER" id="PTHR43883:SF1">
    <property type="entry name" value="GLUCONOKINASE"/>
    <property type="match status" value="1"/>
</dbReference>
<gene>
    <name evidence="2" type="ORF">GCM10008938_27850</name>
</gene>
<dbReference type="SUPFAM" id="SSF56091">
    <property type="entry name" value="DNA ligase/mRNA capping enzyme, catalytic domain"/>
    <property type="match status" value="1"/>
</dbReference>